<sequence>MESLFILFCPIKSSTSFSLGPAANIFSITGLIISFSSLPNRPLSPEWGLSERTAIFGLSTAKSLLSDSDISMILFSISSPVIEAGTSSIGRWLVTNPIFSSSDTIIISEPELPNSFVRYSVWPGNAKPSLDTDDLLNGAVTNTSINPAFRSLTEASSDRIAAFAPSGVSLPGSAK</sequence>
<proteinExistence type="predicted"/>
<evidence type="ECO:0000313" key="1">
    <source>
        <dbReference type="EMBL" id="MPM30263.1"/>
    </source>
</evidence>
<protein>
    <submittedName>
        <fullName evidence="1">Uncharacterized protein</fullName>
    </submittedName>
</protein>
<name>A0A644YUW9_9ZZZZ</name>
<organism evidence="1">
    <name type="scientific">bioreactor metagenome</name>
    <dbReference type="NCBI Taxonomy" id="1076179"/>
    <lineage>
        <taxon>unclassified sequences</taxon>
        <taxon>metagenomes</taxon>
        <taxon>ecological metagenomes</taxon>
    </lineage>
</organism>
<gene>
    <name evidence="1" type="ORF">SDC9_76811</name>
</gene>
<dbReference type="AlphaFoldDB" id="A0A644YUW9"/>
<accession>A0A644YUW9</accession>
<comment type="caution">
    <text evidence="1">The sequence shown here is derived from an EMBL/GenBank/DDBJ whole genome shotgun (WGS) entry which is preliminary data.</text>
</comment>
<dbReference type="EMBL" id="VSSQ01005740">
    <property type="protein sequence ID" value="MPM30263.1"/>
    <property type="molecule type" value="Genomic_DNA"/>
</dbReference>
<reference evidence="1" key="1">
    <citation type="submission" date="2019-08" db="EMBL/GenBank/DDBJ databases">
        <authorList>
            <person name="Kucharzyk K."/>
            <person name="Murdoch R.W."/>
            <person name="Higgins S."/>
            <person name="Loffler F."/>
        </authorList>
    </citation>
    <scope>NUCLEOTIDE SEQUENCE</scope>
</reference>